<evidence type="ECO:0000313" key="2">
    <source>
        <dbReference type="Proteomes" id="UP001310890"/>
    </source>
</evidence>
<accession>A0AAN7TDR5</accession>
<gene>
    <name evidence="1" type="ORF">LTR62_005199</name>
</gene>
<organism evidence="1 2">
    <name type="scientific">Meristemomyces frigidus</name>
    <dbReference type="NCBI Taxonomy" id="1508187"/>
    <lineage>
        <taxon>Eukaryota</taxon>
        <taxon>Fungi</taxon>
        <taxon>Dikarya</taxon>
        <taxon>Ascomycota</taxon>
        <taxon>Pezizomycotina</taxon>
        <taxon>Dothideomycetes</taxon>
        <taxon>Dothideomycetidae</taxon>
        <taxon>Mycosphaerellales</taxon>
        <taxon>Teratosphaeriaceae</taxon>
        <taxon>Meristemomyces</taxon>
    </lineage>
</organism>
<name>A0AAN7TDR5_9PEZI</name>
<proteinExistence type="predicted"/>
<sequence length="427" mass="47825">MGGKAFDSAKAPGERELNIQPMTAETYLQVKEIYLTRLQSFFGKDTHLEVLKEAPEKLSFGDVDYLVSSEDAPDFLALARSIGATALVKHGFTICSVAVRQDGFKQDSEPMVYTTVPNQHLASKSPAMKSDPPAAASDTELYAQIDIELVPPKIFQWRRFLASYGGVGMILGRMVRDVGFVVHGDGFYIYLSELQKAKRLGLQNVSDRDGQIFLTADPGKVLEFLHMSVKRYEDGFHTLPDLYAWLTSCRALTDQSARRYKAEIHENKAASKPKLYLSFFGQCTMVDKFGLAPDQSTAMEDIRASLLQDALAAFSIGKELEEKRKKLNRTVSQGLAEAWLKKQISEVTDKQGKQATEIVRAFRRWVAVRGEVPKMSILPTAHRDEDSELYMLVREDVVDPAAEAVARAFVKESWEVVRELLRRGKSA</sequence>
<protein>
    <submittedName>
        <fullName evidence="1">Uncharacterized protein</fullName>
    </submittedName>
</protein>
<comment type="caution">
    <text evidence="1">The sequence shown here is derived from an EMBL/GenBank/DDBJ whole genome shotgun (WGS) entry which is preliminary data.</text>
</comment>
<evidence type="ECO:0000313" key="1">
    <source>
        <dbReference type="EMBL" id="KAK5111359.1"/>
    </source>
</evidence>
<dbReference type="AlphaFoldDB" id="A0AAN7TDR5"/>
<dbReference type="EMBL" id="JAVRRL010000040">
    <property type="protein sequence ID" value="KAK5111359.1"/>
    <property type="molecule type" value="Genomic_DNA"/>
</dbReference>
<reference evidence="1" key="1">
    <citation type="submission" date="2023-08" db="EMBL/GenBank/DDBJ databases">
        <title>Black Yeasts Isolated from many extreme environments.</title>
        <authorList>
            <person name="Coleine C."/>
            <person name="Stajich J.E."/>
            <person name="Selbmann L."/>
        </authorList>
    </citation>
    <scope>NUCLEOTIDE SEQUENCE</scope>
    <source>
        <strain evidence="1">CCFEE 5401</strain>
    </source>
</reference>
<dbReference type="Proteomes" id="UP001310890">
    <property type="component" value="Unassembled WGS sequence"/>
</dbReference>